<dbReference type="Gene3D" id="3.90.1170.50">
    <property type="entry name" value="Aldehyde oxidase/xanthine dehydrogenase, a/b hammerhead"/>
    <property type="match status" value="1"/>
</dbReference>
<dbReference type="InterPro" id="IPR016208">
    <property type="entry name" value="Ald_Oxase/xanthine_DH-like"/>
</dbReference>
<dbReference type="PANTHER" id="PTHR11908">
    <property type="entry name" value="XANTHINE DEHYDROGENASE"/>
    <property type="match status" value="1"/>
</dbReference>
<dbReference type="PANTHER" id="PTHR11908:SF132">
    <property type="entry name" value="ALDEHYDE OXIDASE 1-RELATED"/>
    <property type="match status" value="1"/>
</dbReference>
<dbReference type="GO" id="GO:0005506">
    <property type="term" value="F:iron ion binding"/>
    <property type="evidence" value="ECO:0007669"/>
    <property type="project" value="InterPro"/>
</dbReference>
<dbReference type="InterPro" id="IPR036856">
    <property type="entry name" value="Ald_Oxase/Xan_DH_a/b_sf"/>
</dbReference>
<reference evidence="4" key="1">
    <citation type="submission" date="2017-06" db="EMBL/GenBank/DDBJ databases">
        <authorList>
            <person name="Kim H.J."/>
            <person name="Triplett B.A."/>
        </authorList>
    </citation>
    <scope>NUCLEOTIDE SEQUENCE [LARGE SCALE GENOMIC DNA]</scope>
    <source>
        <strain evidence="4">DSM 44272</strain>
    </source>
</reference>
<feature type="domain" description="Aldehyde oxidase/xanthine dehydrogenase a/b hammerhead" evidence="3">
    <location>
        <begin position="16"/>
        <end position="131"/>
    </location>
</feature>
<sequence>MLGSAVTRVEDRRLVTGQGRFLDDLGADALAAAFVRSPHAHALVLDVDASDSVDVEGLVAVYTWEDLPGRAAQPIPVSLPHPGLIAPRTGYALANGEVNHLGEPVVMVVARDRYIAEDAAERIRVTYEPLAPVVGIEAARHAETRVHDDVPDNVAGVIRQECGDVDAALAAAPHVLDLNLDIERSMAAPLEGRGVLARVGEDGRLVIHTSTQVPHAVRAVVAHLLGLADADVDVVTPDIGGAFGLKGVRPWPEEILVPLAARLLRQPVKWVEDRRENFIASAQERAQRQHVRVGFDDTGRVLGYDIDICHDIGAYSQYGLVVSQNTSSHLLGPYAVPAKRATVTALYTNLVMVAPYRGAGRPEAVFAVERMMDRVADHLGMDRAAVREVNLIPTDQLPYGHGFRGQDGREVVYDSGDYAGALKALKDLVDWDDFEGLRAAARREGRTVGIGLAAYVENTGLGPYEGARVHLAPNGRVSVATGITSQGQGHETVLAQVVASELGVALGDVDVTTGDTRGIRYGVGTYASRGAVVAGSAVARAARKIKERALQLAADALEADPDDLELVDGVVRVKGTPSVALPLRTVAALSNPLRYSFDEEARNASRFARALAEDQPPLADEAAPGLESLAFHSPVRSTFANGIHAVVVETDPRTAEIRILRYCVVHDCGRVINPLIVEGQIHGGVAQGVGGSLYERMAYDQDGQLLNASFMDFLMPYATEVPPHIEIDHLESPSPLNPLGVKGAGEAGVIPAAAAIASAIEDAEGFRIEAMPLSPDGLFRLRQLFAAGEIEPLRRERR</sequence>
<evidence type="ECO:0000313" key="5">
    <source>
        <dbReference type="Proteomes" id="UP000198403"/>
    </source>
</evidence>
<name>A0A238WKB1_9ACTN</name>
<keyword evidence="1" id="KW-0500">Molybdenum</keyword>
<protein>
    <submittedName>
        <fullName evidence="4">CO or xanthine dehydrogenase, Mo-binding subunit</fullName>
    </submittedName>
</protein>
<accession>A0A238WKB1</accession>
<dbReference type="EMBL" id="FZNO01000008">
    <property type="protein sequence ID" value="SNR46684.1"/>
    <property type="molecule type" value="Genomic_DNA"/>
</dbReference>
<dbReference type="Proteomes" id="UP000198403">
    <property type="component" value="Unassembled WGS sequence"/>
</dbReference>
<dbReference type="NCBIfam" id="NF040766">
    <property type="entry name" value="CODH_aero_grp5"/>
    <property type="match status" value="1"/>
</dbReference>
<dbReference type="SMART" id="SM01008">
    <property type="entry name" value="Ald_Xan_dh_C"/>
    <property type="match status" value="1"/>
</dbReference>
<dbReference type="Pfam" id="PF20256">
    <property type="entry name" value="MoCoBD_2"/>
    <property type="match status" value="1"/>
</dbReference>
<dbReference type="InterPro" id="IPR037165">
    <property type="entry name" value="AldOxase/xan_DH_Mopterin-bd_sf"/>
</dbReference>
<gene>
    <name evidence="4" type="ORF">SAMN06272737_10893</name>
</gene>
<dbReference type="RefSeq" id="WP_254920519.1">
    <property type="nucleotide sequence ID" value="NZ_FZNO01000008.1"/>
</dbReference>
<evidence type="ECO:0000256" key="1">
    <source>
        <dbReference type="ARBA" id="ARBA00022505"/>
    </source>
</evidence>
<dbReference type="SUPFAM" id="SSF54665">
    <property type="entry name" value="CO dehydrogenase molybdoprotein N-domain-like"/>
    <property type="match status" value="1"/>
</dbReference>
<evidence type="ECO:0000256" key="2">
    <source>
        <dbReference type="ARBA" id="ARBA00023002"/>
    </source>
</evidence>
<organism evidence="4 5">
    <name type="scientific">Blastococcus mobilis</name>
    <dbReference type="NCBI Taxonomy" id="1938746"/>
    <lineage>
        <taxon>Bacteria</taxon>
        <taxon>Bacillati</taxon>
        <taxon>Actinomycetota</taxon>
        <taxon>Actinomycetes</taxon>
        <taxon>Geodermatophilales</taxon>
        <taxon>Geodermatophilaceae</taxon>
        <taxon>Blastococcus</taxon>
    </lineage>
</organism>
<keyword evidence="5" id="KW-1185">Reference proteome</keyword>
<dbReference type="Pfam" id="PF02738">
    <property type="entry name" value="MoCoBD_1"/>
    <property type="match status" value="1"/>
</dbReference>
<dbReference type="SUPFAM" id="SSF56003">
    <property type="entry name" value="Molybdenum cofactor-binding domain"/>
    <property type="match status" value="1"/>
</dbReference>
<dbReference type="GO" id="GO:0016491">
    <property type="term" value="F:oxidoreductase activity"/>
    <property type="evidence" value="ECO:0007669"/>
    <property type="project" value="UniProtKB-KW"/>
</dbReference>
<evidence type="ECO:0000313" key="4">
    <source>
        <dbReference type="EMBL" id="SNR46684.1"/>
    </source>
</evidence>
<dbReference type="InterPro" id="IPR046867">
    <property type="entry name" value="AldOxase/xan_DH_MoCoBD2"/>
</dbReference>
<dbReference type="InterPro" id="IPR000674">
    <property type="entry name" value="Ald_Oxase/Xan_DH_a/b"/>
</dbReference>
<evidence type="ECO:0000259" key="3">
    <source>
        <dbReference type="SMART" id="SM01008"/>
    </source>
</evidence>
<proteinExistence type="predicted"/>
<dbReference type="InterPro" id="IPR008274">
    <property type="entry name" value="AldOxase/xan_DH_MoCoBD1"/>
</dbReference>
<dbReference type="AlphaFoldDB" id="A0A238WKB1"/>
<keyword evidence="2" id="KW-0560">Oxidoreductase</keyword>
<dbReference type="Pfam" id="PF01315">
    <property type="entry name" value="Ald_Xan_dh_C"/>
    <property type="match status" value="1"/>
</dbReference>
<dbReference type="Gene3D" id="3.30.365.10">
    <property type="entry name" value="Aldehyde oxidase/xanthine dehydrogenase, molybdopterin binding domain"/>
    <property type="match status" value="4"/>
</dbReference>